<keyword evidence="1" id="KW-0812">Transmembrane</keyword>
<dbReference type="SMART" id="SM00672">
    <property type="entry name" value="CAP10"/>
    <property type="match status" value="1"/>
</dbReference>
<dbReference type="InterPro" id="IPR006598">
    <property type="entry name" value="CAP10"/>
</dbReference>
<dbReference type="PANTHER" id="PTHR12203:SF74">
    <property type="entry name" value="GLYCOSYLTRANSFERASE"/>
    <property type="match status" value="1"/>
</dbReference>
<sequence>MNNTYLKLFCGGFSQQKLFMLSTNVKLSCLLASFCAFAVWIYIFAGISIPFIHKGRLQNQEDFLLRCIKGKSFKQTCPTNYPTTHYPTNQSRQVCPSYFRWIHEDLKPWKDKGITREMLERAKKTAHFKLVIVKGKVYVEKYRKAIQTRDVFTLWGILQMLRLFPGKLPDLELMFDCEDKPVVPLDKFQGPNASPPPLFRYCSDQWSLDIVFPDWSFWGWAETNIKPWKDTLKDIKEGNKKTKWEDRVPYAYWKGNPYVAQTRQNLLQCNVTLDKDWNTLIYIQDWIQESNQGFKKSSLGDQCTHRYKIYIEGWAWSVSEKYIIACDSMTLYVKSNYHDFFMRDMMPLQQYWPIRDNSKCSSLKFAVEWGNNHTQKAQAIGDAGSKFIQEDLDMKNVYNYMFHSLNEYAKLLRFKPKIPRGAVEFCAEKLMACDVNGSIIRRFMEESLEKVPSDSNPCTLPPPYDPLTLQEFLERKVNSTRQVEIWEDEYWQSKINGQ</sequence>
<feature type="transmembrane region" description="Helical" evidence="1">
    <location>
        <begin position="27"/>
        <end position="52"/>
    </location>
</feature>
<evidence type="ECO:0000259" key="2">
    <source>
        <dbReference type="SMART" id="SM00672"/>
    </source>
</evidence>
<evidence type="ECO:0000256" key="1">
    <source>
        <dbReference type="SAM" id="Phobius"/>
    </source>
</evidence>
<dbReference type="InterPro" id="IPR051091">
    <property type="entry name" value="O-Glucosyltr/Glycosyltrsf_90"/>
</dbReference>
<dbReference type="AlphaFoldDB" id="A0AAV1ACK3"/>
<name>A0AAV1ACK3_VICFA</name>
<dbReference type="Pfam" id="PF05686">
    <property type="entry name" value="Glyco_transf_90"/>
    <property type="match status" value="1"/>
</dbReference>
<dbReference type="EMBL" id="OX451739">
    <property type="protein sequence ID" value="CAI8607248.1"/>
    <property type="molecule type" value="Genomic_DNA"/>
</dbReference>
<feature type="domain" description="Glycosyl transferase CAP10" evidence="2">
    <location>
        <begin position="167"/>
        <end position="415"/>
    </location>
</feature>
<evidence type="ECO:0000313" key="4">
    <source>
        <dbReference type="Proteomes" id="UP001157006"/>
    </source>
</evidence>
<protein>
    <recommendedName>
        <fullName evidence="2">Glycosyl transferase CAP10 domain-containing protein</fullName>
    </recommendedName>
</protein>
<proteinExistence type="predicted"/>
<gene>
    <name evidence="3" type="ORF">VFH_IV029440</name>
</gene>
<dbReference type="PANTHER" id="PTHR12203">
    <property type="entry name" value="KDEL LYS-ASP-GLU-LEU CONTAINING - RELATED"/>
    <property type="match status" value="1"/>
</dbReference>
<reference evidence="3 4" key="1">
    <citation type="submission" date="2023-01" db="EMBL/GenBank/DDBJ databases">
        <authorList>
            <person name="Kreplak J."/>
        </authorList>
    </citation>
    <scope>NUCLEOTIDE SEQUENCE [LARGE SCALE GENOMIC DNA]</scope>
</reference>
<keyword evidence="4" id="KW-1185">Reference proteome</keyword>
<evidence type="ECO:0000313" key="3">
    <source>
        <dbReference type="EMBL" id="CAI8607248.1"/>
    </source>
</evidence>
<keyword evidence="1" id="KW-1133">Transmembrane helix</keyword>
<dbReference type="Proteomes" id="UP001157006">
    <property type="component" value="Chromosome 4"/>
</dbReference>
<organism evidence="3 4">
    <name type="scientific">Vicia faba</name>
    <name type="common">Broad bean</name>
    <name type="synonym">Faba vulgaris</name>
    <dbReference type="NCBI Taxonomy" id="3906"/>
    <lineage>
        <taxon>Eukaryota</taxon>
        <taxon>Viridiplantae</taxon>
        <taxon>Streptophyta</taxon>
        <taxon>Embryophyta</taxon>
        <taxon>Tracheophyta</taxon>
        <taxon>Spermatophyta</taxon>
        <taxon>Magnoliopsida</taxon>
        <taxon>eudicotyledons</taxon>
        <taxon>Gunneridae</taxon>
        <taxon>Pentapetalae</taxon>
        <taxon>rosids</taxon>
        <taxon>fabids</taxon>
        <taxon>Fabales</taxon>
        <taxon>Fabaceae</taxon>
        <taxon>Papilionoideae</taxon>
        <taxon>50 kb inversion clade</taxon>
        <taxon>NPAAA clade</taxon>
        <taxon>Hologalegina</taxon>
        <taxon>IRL clade</taxon>
        <taxon>Fabeae</taxon>
        <taxon>Vicia</taxon>
    </lineage>
</organism>
<keyword evidence="1" id="KW-0472">Membrane</keyword>
<accession>A0AAV1ACK3</accession>